<sequence>MAGGTHAVSLAGSARGPGPAQEAPPGPAQEAPPEGLAHAAEAQRAADAVARVVQTVWRMVSPGGCAWHEEQTHASLTPFLVEEAAEFIDAVERQLPAEELRSELGDVLYQVVFHAAIAERDAEGYGLADVANHLNEKLIARHPHVFGDRGYMSVDELHAEWERLKEDAAGEERGSRGALDGIPVGMPTLARAAKVVERLKRAGLVQLGAGEGTPEDPLATAIGPDERALAEVGIGDAMLALVMRANSAGVDPDRALRLAVDRLAARVMHSELHGED</sequence>
<dbReference type="EMBL" id="QYAC01000001">
    <property type="protein sequence ID" value="MBL3678307.1"/>
    <property type="molecule type" value="Genomic_DNA"/>
</dbReference>
<feature type="domain" description="NTP pyrophosphohydrolase MazG-like" evidence="2">
    <location>
        <begin position="71"/>
        <end position="146"/>
    </location>
</feature>
<dbReference type="InterPro" id="IPR004518">
    <property type="entry name" value="MazG-like_dom"/>
</dbReference>
<accession>A0ABS1SDA6</accession>
<feature type="compositionally biased region" description="Low complexity" evidence="1">
    <location>
        <begin position="28"/>
        <end position="43"/>
    </location>
</feature>
<dbReference type="PANTHER" id="PTHR30522:SF0">
    <property type="entry name" value="NUCLEOSIDE TRIPHOSPHATE PYROPHOSPHOHYDROLASE"/>
    <property type="match status" value="1"/>
</dbReference>
<dbReference type="InterPro" id="IPR011551">
    <property type="entry name" value="NTP_PyrPHydrolase_MazG"/>
</dbReference>
<proteinExistence type="predicted"/>
<evidence type="ECO:0000313" key="3">
    <source>
        <dbReference type="EMBL" id="MBL3678307.1"/>
    </source>
</evidence>
<dbReference type="InterPro" id="IPR048015">
    <property type="entry name" value="NTP-PPase_MazG-like_N"/>
</dbReference>
<name>A0ABS1SDA6_9MICO</name>
<dbReference type="SUPFAM" id="SSF101386">
    <property type="entry name" value="all-alpha NTP pyrophosphatases"/>
    <property type="match status" value="1"/>
</dbReference>
<comment type="caution">
    <text evidence="3">The sequence shown here is derived from an EMBL/GenBank/DDBJ whole genome shotgun (WGS) entry which is preliminary data.</text>
</comment>
<protein>
    <submittedName>
        <fullName evidence="3">Nucleoside triphosphate hydrolase</fullName>
    </submittedName>
</protein>
<evidence type="ECO:0000256" key="1">
    <source>
        <dbReference type="SAM" id="MobiDB-lite"/>
    </source>
</evidence>
<keyword evidence="3" id="KW-0378">Hydrolase</keyword>
<dbReference type="Gene3D" id="1.10.287.1080">
    <property type="entry name" value="MazG-like"/>
    <property type="match status" value="2"/>
</dbReference>
<organism evidence="3 4">
    <name type="scientific">Leucobacter chromiireducens subsp. solipictus</name>
    <dbReference type="NCBI Taxonomy" id="398235"/>
    <lineage>
        <taxon>Bacteria</taxon>
        <taxon>Bacillati</taxon>
        <taxon>Actinomycetota</taxon>
        <taxon>Actinomycetes</taxon>
        <taxon>Micrococcales</taxon>
        <taxon>Microbacteriaceae</taxon>
        <taxon>Leucobacter</taxon>
    </lineage>
</organism>
<feature type="region of interest" description="Disordered" evidence="1">
    <location>
        <begin position="1"/>
        <end position="43"/>
    </location>
</feature>
<keyword evidence="4" id="KW-1185">Reference proteome</keyword>
<evidence type="ECO:0000313" key="4">
    <source>
        <dbReference type="Proteomes" id="UP001645859"/>
    </source>
</evidence>
<dbReference type="GO" id="GO:0016787">
    <property type="term" value="F:hydrolase activity"/>
    <property type="evidence" value="ECO:0007669"/>
    <property type="project" value="UniProtKB-KW"/>
</dbReference>
<dbReference type="Pfam" id="PF03819">
    <property type="entry name" value="MazG"/>
    <property type="match status" value="1"/>
</dbReference>
<dbReference type="Proteomes" id="UP001645859">
    <property type="component" value="Unassembled WGS sequence"/>
</dbReference>
<dbReference type="PANTHER" id="PTHR30522">
    <property type="entry name" value="NUCLEOSIDE TRIPHOSPHATE PYROPHOSPHOHYDROLASE"/>
    <property type="match status" value="1"/>
</dbReference>
<dbReference type="CDD" id="cd11528">
    <property type="entry name" value="NTP-PPase_MazG_Nterm"/>
    <property type="match status" value="1"/>
</dbReference>
<evidence type="ECO:0000259" key="2">
    <source>
        <dbReference type="Pfam" id="PF03819"/>
    </source>
</evidence>
<gene>
    <name evidence="3" type="ORF">D3230_03170</name>
</gene>
<reference evidence="3 4" key="1">
    <citation type="submission" date="2018-09" db="EMBL/GenBank/DDBJ databases">
        <title>Comparative genomics of Leucobacter spp.</title>
        <authorList>
            <person name="Reis A.C."/>
            <person name="Kolvenbach B.A."/>
            <person name="Corvini P.F.X."/>
            <person name="Nunes O.C."/>
        </authorList>
    </citation>
    <scope>NUCLEOTIDE SEQUENCE [LARGE SCALE GENOMIC DNA]</scope>
    <source>
        <strain evidence="3 4">TAN 31504</strain>
    </source>
</reference>